<dbReference type="RefSeq" id="WP_053953412.1">
    <property type="nucleotide sequence ID" value="NZ_FNCB01000005.1"/>
</dbReference>
<accession>A0A837NHM5</accession>
<evidence type="ECO:0000313" key="1">
    <source>
        <dbReference type="EMBL" id="KPD24091.1"/>
    </source>
</evidence>
<evidence type="ECO:0000313" key="2">
    <source>
        <dbReference type="Proteomes" id="UP000053030"/>
    </source>
</evidence>
<reference evidence="1 2" key="1">
    <citation type="submission" date="2015-08" db="EMBL/GenBank/DDBJ databases">
        <title>Genome sequencing and assembly of the deep-sea bacterium Idiomarina zobellii.</title>
        <authorList>
            <person name="Mithoefer S.D."/>
            <person name="Rheaume B.A."/>
            <person name="MacLea K.S."/>
        </authorList>
    </citation>
    <scope>NUCLEOTIDE SEQUENCE [LARGE SCALE GENOMIC DNA]</scope>
    <source>
        <strain evidence="1 2">KMM 231</strain>
    </source>
</reference>
<gene>
    <name evidence="1" type="ORF">AFK76_06085</name>
</gene>
<name>A0A837NHM5_9GAMM</name>
<sequence>MTKSNQPLVMDRLLQVKKDIGEISREIQERHNFQYIKAREFALAVLGFQSSYQFDRWFQSEWNRLEYLSTHERRLNTMCHDEPLDDEPVYIFELYPDYRAYDLKTGELEQLDILRHEVAIDGLRFNFNQFRLESVVTDLIPICSIWAGDMDDLEKPYEKRIPHCLPSNESTSGKV</sequence>
<proteinExistence type="predicted"/>
<protein>
    <submittedName>
        <fullName evidence="1">Uncharacterized protein</fullName>
    </submittedName>
</protein>
<dbReference type="EMBL" id="LHSG01000004">
    <property type="protein sequence ID" value="KPD24091.1"/>
    <property type="molecule type" value="Genomic_DNA"/>
</dbReference>
<organism evidence="1 2">
    <name type="scientific">Idiomarina zobellii</name>
    <dbReference type="NCBI Taxonomy" id="86103"/>
    <lineage>
        <taxon>Bacteria</taxon>
        <taxon>Pseudomonadati</taxon>
        <taxon>Pseudomonadota</taxon>
        <taxon>Gammaproteobacteria</taxon>
        <taxon>Alteromonadales</taxon>
        <taxon>Idiomarinaceae</taxon>
        <taxon>Idiomarina</taxon>
    </lineage>
</organism>
<keyword evidence="2" id="KW-1185">Reference proteome</keyword>
<dbReference type="Proteomes" id="UP000053030">
    <property type="component" value="Unassembled WGS sequence"/>
</dbReference>
<dbReference type="AlphaFoldDB" id="A0A837NHM5"/>
<comment type="caution">
    <text evidence="1">The sequence shown here is derived from an EMBL/GenBank/DDBJ whole genome shotgun (WGS) entry which is preliminary data.</text>
</comment>